<feature type="coiled-coil region" evidence="7">
    <location>
        <begin position="355"/>
        <end position="382"/>
    </location>
</feature>
<sequence>MKQEFLSVSDLTRRIKRLLDTDNSLRNVWIRAEISNFSQHSRGHMYFTLKDDGSKVNSVMFAGNNRFLKFRPKNGMSVLVRGDISVYEPHGQYQLYVKEMQPDGIGNLYLAYEELKRKLEMAGYFSDTVKKKIPLMPKSIGVITSPTGAAVRDIITTLGRRFPVAQVTLLPVLVQGAEAAPSITRAIQQANEAAVFDVLIVGRGGGSLEELWAFNEQVVAEAIYKSSIPIISAVGHETDITISDFVADLRAPTPTAAAELAVPDMVELKKGILERRNRLSRGMQSTLSMKKEKLLFLEKSYAFRYPKQLLEQKEQELDRLVESLSRETKRLLEGSQNKFREINGRLHRVHPQIKVEQEKLRHEQLKDSLKRAMTQLTNQQESKFSILLSKLKVLSPLNMMDRGYSLAYNDDGKLIKTVDDVKEDTELTIRLQDGRVLCDVKERTYEDLTKGDWSEKNE</sequence>
<evidence type="ECO:0000313" key="10">
    <source>
        <dbReference type="EMBL" id="MBU9724160.1"/>
    </source>
</evidence>
<dbReference type="InterPro" id="IPR003753">
    <property type="entry name" value="Exonuc_VII_L"/>
</dbReference>
<keyword evidence="2 5" id="KW-0540">Nuclease</keyword>
<accession>A0ABS6JZY2</accession>
<dbReference type="EMBL" id="JAHQCR010000088">
    <property type="protein sequence ID" value="MBU9724160.1"/>
    <property type="molecule type" value="Genomic_DNA"/>
</dbReference>
<evidence type="ECO:0000259" key="9">
    <source>
        <dbReference type="Pfam" id="PF13742"/>
    </source>
</evidence>
<evidence type="ECO:0000313" key="11">
    <source>
        <dbReference type="Proteomes" id="UP000790580"/>
    </source>
</evidence>
<dbReference type="NCBIfam" id="TIGR00237">
    <property type="entry name" value="xseA"/>
    <property type="match status" value="1"/>
</dbReference>
<dbReference type="RefSeq" id="WP_088074896.1">
    <property type="nucleotide sequence ID" value="NZ_JAHQCR010000088.1"/>
</dbReference>
<keyword evidence="11" id="KW-1185">Reference proteome</keyword>
<comment type="subunit">
    <text evidence="5">Heterooligomer composed of large and small subunits.</text>
</comment>
<comment type="function">
    <text evidence="5">Bidirectionally degrades single-stranded DNA into large acid-insoluble oligonucleotides, which are then degraded further into small acid-soluble oligonucleotides.</text>
</comment>
<dbReference type="PANTHER" id="PTHR30008">
    <property type="entry name" value="EXODEOXYRIBONUCLEASE 7 LARGE SUBUNIT"/>
    <property type="match status" value="1"/>
</dbReference>
<dbReference type="Proteomes" id="UP000790580">
    <property type="component" value="Unassembled WGS sequence"/>
</dbReference>
<name>A0ABS6JZY2_9BACI</name>
<dbReference type="Pfam" id="PF13742">
    <property type="entry name" value="tRNA_anti_2"/>
    <property type="match status" value="1"/>
</dbReference>
<dbReference type="PANTHER" id="PTHR30008:SF0">
    <property type="entry name" value="EXODEOXYRIBONUCLEASE 7 LARGE SUBUNIT"/>
    <property type="match status" value="1"/>
</dbReference>
<feature type="domain" description="Exonuclease VII large subunit C-terminal" evidence="8">
    <location>
        <begin position="124"/>
        <end position="438"/>
    </location>
</feature>
<feature type="domain" description="OB-fold nucleic acid binding" evidence="9">
    <location>
        <begin position="6"/>
        <end position="101"/>
    </location>
</feature>
<reference evidence="10 11" key="1">
    <citation type="submission" date="2021-06" db="EMBL/GenBank/DDBJ databases">
        <title>Bacillus sp. RD4P76, an endophyte from a halophyte.</title>
        <authorList>
            <person name="Sun J.-Q."/>
        </authorList>
    </citation>
    <scope>NUCLEOTIDE SEQUENCE [LARGE SCALE GENOMIC DNA]</scope>
    <source>
        <strain evidence="10 11">JCM 17098</strain>
    </source>
</reference>
<evidence type="ECO:0000256" key="6">
    <source>
        <dbReference type="RuleBase" id="RU004355"/>
    </source>
</evidence>
<keyword evidence="3 5" id="KW-0378">Hydrolase</keyword>
<dbReference type="GO" id="GO:0008855">
    <property type="term" value="F:exodeoxyribonuclease VII activity"/>
    <property type="evidence" value="ECO:0007669"/>
    <property type="project" value="UniProtKB-EC"/>
</dbReference>
<evidence type="ECO:0000256" key="5">
    <source>
        <dbReference type="HAMAP-Rule" id="MF_00378"/>
    </source>
</evidence>
<keyword evidence="7" id="KW-0175">Coiled coil</keyword>
<dbReference type="CDD" id="cd04489">
    <property type="entry name" value="ExoVII_LU_OBF"/>
    <property type="match status" value="1"/>
</dbReference>
<dbReference type="InterPro" id="IPR025824">
    <property type="entry name" value="OB-fold_nuc-bd_dom"/>
</dbReference>
<gene>
    <name evidence="5 10" type="primary">xseA</name>
    <name evidence="10" type="ORF">KS407_22300</name>
</gene>
<evidence type="ECO:0000256" key="4">
    <source>
        <dbReference type="ARBA" id="ARBA00022839"/>
    </source>
</evidence>
<comment type="caution">
    <text evidence="10">The sequence shown here is derived from an EMBL/GenBank/DDBJ whole genome shotgun (WGS) entry which is preliminary data.</text>
</comment>
<comment type="similarity">
    <text evidence="5 6">Belongs to the XseA family.</text>
</comment>
<comment type="catalytic activity">
    <reaction evidence="5 6">
        <text>Exonucleolytic cleavage in either 5'- to 3'- or 3'- to 5'-direction to yield nucleoside 5'-phosphates.</text>
        <dbReference type="EC" id="3.1.11.6"/>
    </reaction>
</comment>
<dbReference type="HAMAP" id="MF_00378">
    <property type="entry name" value="Exonuc_7_L"/>
    <property type="match status" value="1"/>
</dbReference>
<evidence type="ECO:0000256" key="7">
    <source>
        <dbReference type="SAM" id="Coils"/>
    </source>
</evidence>
<keyword evidence="4 5" id="KW-0269">Exonuclease</keyword>
<dbReference type="EC" id="3.1.11.6" evidence="5"/>
<proteinExistence type="inferred from homology"/>
<evidence type="ECO:0000256" key="1">
    <source>
        <dbReference type="ARBA" id="ARBA00022490"/>
    </source>
</evidence>
<dbReference type="Pfam" id="PF02601">
    <property type="entry name" value="Exonuc_VII_L"/>
    <property type="match status" value="1"/>
</dbReference>
<keyword evidence="1 5" id="KW-0963">Cytoplasm</keyword>
<protein>
    <recommendedName>
        <fullName evidence="5">Exodeoxyribonuclease 7 large subunit</fullName>
        <ecNumber evidence="5">3.1.11.6</ecNumber>
    </recommendedName>
    <alternativeName>
        <fullName evidence="5">Exodeoxyribonuclease VII large subunit</fullName>
        <shortName evidence="5">Exonuclease VII large subunit</shortName>
    </alternativeName>
</protein>
<evidence type="ECO:0000256" key="2">
    <source>
        <dbReference type="ARBA" id="ARBA00022722"/>
    </source>
</evidence>
<evidence type="ECO:0000259" key="8">
    <source>
        <dbReference type="Pfam" id="PF02601"/>
    </source>
</evidence>
<dbReference type="InterPro" id="IPR020579">
    <property type="entry name" value="Exonuc_VII_lsu_C"/>
</dbReference>
<evidence type="ECO:0000256" key="3">
    <source>
        <dbReference type="ARBA" id="ARBA00022801"/>
    </source>
</evidence>
<organism evidence="10 11">
    <name type="scientific">Evansella alkalicola</name>
    <dbReference type="NCBI Taxonomy" id="745819"/>
    <lineage>
        <taxon>Bacteria</taxon>
        <taxon>Bacillati</taxon>
        <taxon>Bacillota</taxon>
        <taxon>Bacilli</taxon>
        <taxon>Bacillales</taxon>
        <taxon>Bacillaceae</taxon>
        <taxon>Evansella</taxon>
    </lineage>
</organism>
<comment type="subcellular location">
    <subcellularLocation>
        <location evidence="5 6">Cytoplasm</location>
    </subcellularLocation>
</comment>